<dbReference type="PROSITE" id="PS51318">
    <property type="entry name" value="TAT"/>
    <property type="match status" value="1"/>
</dbReference>
<protein>
    <submittedName>
        <fullName evidence="2">SH3 domain-containing protein</fullName>
    </submittedName>
</protein>
<feature type="signal peptide" evidence="1">
    <location>
        <begin position="1"/>
        <end position="27"/>
    </location>
</feature>
<dbReference type="AlphaFoldDB" id="A0A4R4TNP9"/>
<dbReference type="Proteomes" id="UP000295345">
    <property type="component" value="Unassembled WGS sequence"/>
</dbReference>
<dbReference type="InterPro" id="IPR006311">
    <property type="entry name" value="TAT_signal"/>
</dbReference>
<organism evidence="2 3">
    <name type="scientific">Streptomyces hainanensis</name>
    <dbReference type="NCBI Taxonomy" id="402648"/>
    <lineage>
        <taxon>Bacteria</taxon>
        <taxon>Bacillati</taxon>
        <taxon>Actinomycetota</taxon>
        <taxon>Actinomycetes</taxon>
        <taxon>Kitasatosporales</taxon>
        <taxon>Streptomycetaceae</taxon>
        <taxon>Streptomyces</taxon>
    </lineage>
</organism>
<evidence type="ECO:0000313" key="2">
    <source>
        <dbReference type="EMBL" id="TDC76932.1"/>
    </source>
</evidence>
<accession>A0A4R4TNP9</accession>
<evidence type="ECO:0000256" key="1">
    <source>
        <dbReference type="SAM" id="SignalP"/>
    </source>
</evidence>
<name>A0A4R4TNP9_9ACTN</name>
<comment type="caution">
    <text evidence="2">The sequence shown here is derived from an EMBL/GenBank/DDBJ whole genome shotgun (WGS) entry which is preliminary data.</text>
</comment>
<keyword evidence="3" id="KW-1185">Reference proteome</keyword>
<gene>
    <name evidence="2" type="ORF">E1283_08535</name>
</gene>
<keyword evidence="1" id="KW-0732">Signal</keyword>
<dbReference type="OrthoDB" id="4335260at2"/>
<evidence type="ECO:0000313" key="3">
    <source>
        <dbReference type="Proteomes" id="UP000295345"/>
    </source>
</evidence>
<proteinExistence type="predicted"/>
<sequence>MKIRRALATAAATAALAGGLTAAPATADTNAAAVTCNGWGTHTDVDDWDEVRWDIPRAYIRSGPYAECSSEYTLGSAALVDISCYVVNDYGRKWTYVVYHTQGYIFHGWVYDVNLTYGGSRRAC</sequence>
<dbReference type="EMBL" id="SMKI01000065">
    <property type="protein sequence ID" value="TDC76932.1"/>
    <property type="molecule type" value="Genomic_DNA"/>
</dbReference>
<feature type="chain" id="PRO_5020466824" evidence="1">
    <location>
        <begin position="28"/>
        <end position="124"/>
    </location>
</feature>
<dbReference type="RefSeq" id="WP_132817312.1">
    <property type="nucleotide sequence ID" value="NZ_SMKI01000065.1"/>
</dbReference>
<reference evidence="2 3" key="1">
    <citation type="submission" date="2019-03" db="EMBL/GenBank/DDBJ databases">
        <title>Draft genome sequences of novel Actinobacteria.</title>
        <authorList>
            <person name="Sahin N."/>
            <person name="Ay H."/>
            <person name="Saygin H."/>
        </authorList>
    </citation>
    <scope>NUCLEOTIDE SEQUENCE [LARGE SCALE GENOMIC DNA]</scope>
    <source>
        <strain evidence="2 3">DSM 41900</strain>
    </source>
</reference>